<reference evidence="12" key="1">
    <citation type="submission" date="2025-08" db="UniProtKB">
        <authorList>
            <consortium name="RefSeq"/>
        </authorList>
    </citation>
    <scope>IDENTIFICATION</scope>
    <source>
        <tissue evidence="12">Testes</tissue>
    </source>
</reference>
<keyword evidence="4 8" id="KW-0863">Zinc-finger</keyword>
<dbReference type="PANTHER" id="PTHR24404">
    <property type="entry name" value="ZINC FINGER PROTEIN"/>
    <property type="match status" value="1"/>
</dbReference>
<dbReference type="SUPFAM" id="SSF57667">
    <property type="entry name" value="beta-beta-alpha zinc fingers"/>
    <property type="match status" value="3"/>
</dbReference>
<evidence type="ECO:0000256" key="7">
    <source>
        <dbReference type="ARBA" id="ARBA00023242"/>
    </source>
</evidence>
<name>A0ABM0MAX7_SACKO</name>
<dbReference type="Pfam" id="PF00096">
    <property type="entry name" value="zf-C2H2"/>
    <property type="match status" value="2"/>
</dbReference>
<organism evidence="11 12">
    <name type="scientific">Saccoglossus kowalevskii</name>
    <name type="common">Acorn worm</name>
    <dbReference type="NCBI Taxonomy" id="10224"/>
    <lineage>
        <taxon>Eukaryota</taxon>
        <taxon>Metazoa</taxon>
        <taxon>Hemichordata</taxon>
        <taxon>Enteropneusta</taxon>
        <taxon>Harrimaniidae</taxon>
        <taxon>Saccoglossus</taxon>
    </lineage>
</organism>
<proteinExistence type="predicted"/>
<gene>
    <name evidence="12" type="primary">LOC102803377</name>
</gene>
<feature type="compositionally biased region" description="Low complexity" evidence="9">
    <location>
        <begin position="325"/>
        <end position="342"/>
    </location>
</feature>
<dbReference type="RefSeq" id="XP_006817168.1">
    <property type="nucleotide sequence ID" value="XM_006817105.1"/>
</dbReference>
<feature type="domain" description="C2H2-type" evidence="10">
    <location>
        <begin position="96"/>
        <end position="123"/>
    </location>
</feature>
<dbReference type="GeneID" id="102803377"/>
<feature type="region of interest" description="Disordered" evidence="9">
    <location>
        <begin position="390"/>
        <end position="447"/>
    </location>
</feature>
<comment type="subcellular location">
    <subcellularLocation>
        <location evidence="1">Nucleus</location>
    </subcellularLocation>
</comment>
<evidence type="ECO:0000256" key="8">
    <source>
        <dbReference type="PROSITE-ProRule" id="PRU00042"/>
    </source>
</evidence>
<evidence type="ECO:0000313" key="12">
    <source>
        <dbReference type="RefSeq" id="XP_006817168.1"/>
    </source>
</evidence>
<evidence type="ECO:0000256" key="6">
    <source>
        <dbReference type="ARBA" id="ARBA00023125"/>
    </source>
</evidence>
<feature type="compositionally biased region" description="Basic and acidic residues" evidence="9">
    <location>
        <begin position="390"/>
        <end position="421"/>
    </location>
</feature>
<evidence type="ECO:0000256" key="1">
    <source>
        <dbReference type="ARBA" id="ARBA00004123"/>
    </source>
</evidence>
<feature type="domain" description="C2H2-type" evidence="10">
    <location>
        <begin position="152"/>
        <end position="180"/>
    </location>
</feature>
<dbReference type="PROSITE" id="PS50157">
    <property type="entry name" value="ZINC_FINGER_C2H2_2"/>
    <property type="match status" value="3"/>
</dbReference>
<feature type="compositionally biased region" description="Polar residues" evidence="9">
    <location>
        <begin position="313"/>
        <end position="324"/>
    </location>
</feature>
<feature type="domain" description="C2H2-type" evidence="10">
    <location>
        <begin position="124"/>
        <end position="151"/>
    </location>
</feature>
<dbReference type="InterPro" id="IPR036236">
    <property type="entry name" value="Znf_C2H2_sf"/>
</dbReference>
<sequence length="608" mass="68696">MDEASTVQVKPAPPPNNDYGELPCLEDSTAESTDTSPPAHSEVMENSTIGPVSQLNRMSFNLDDTLPVQFNRIASDMESRMQLIKKKRRRNPNTMLECDECSATFRLLQDFIKHKKLHAGEELYQCHICGKTYTRRDNMKLHMRIHIKERPFSCVQCGETFRYRPNLTRHKHTKHGLPKAYSLSVRKTVQPRTADTERSILTGLLPHYGMFPQNNSVNLDGLQSLVNSVQSTSTAVSATNQISNQAMLNQTIEMGHSAHMPIIGQVYSLNEQQSPNYSHIPVSQIDQSRLQSHAHYLDKEYLHRSQMLSIQNHAGNSNNVTDQESNPSASSPSLPHSVSEGSNSINRKTEELISHSQTSDDKEINNDVLAVHWKVDRKEGMIREVIDETKHCGKDRNDPSQETALLDKDSARTNTDHRDDTACSNSQDDTEKCTDDVPCSSQTDETSCRNSQDVTEKCTDVLYSPQRKEERLKKVNIVGKSNSPTRLPLSRVSLKLNSHNLLRLGSRRKQCLPLRLSMGLAKKSNEVLIRDEDGAEDNETSSSVECTSCERFNEFKCQYCEIAFPDLSMFMIHRGCHGREGAFQCNACGQDCKDRVEFNAHIIKGHFM</sequence>
<feature type="region of interest" description="Disordered" evidence="9">
    <location>
        <begin position="1"/>
        <end position="46"/>
    </location>
</feature>
<dbReference type="PROSITE" id="PS00028">
    <property type="entry name" value="ZINC_FINGER_C2H2_1"/>
    <property type="match status" value="5"/>
</dbReference>
<evidence type="ECO:0000256" key="9">
    <source>
        <dbReference type="SAM" id="MobiDB-lite"/>
    </source>
</evidence>
<evidence type="ECO:0000313" key="11">
    <source>
        <dbReference type="Proteomes" id="UP000694865"/>
    </source>
</evidence>
<evidence type="ECO:0000256" key="2">
    <source>
        <dbReference type="ARBA" id="ARBA00022723"/>
    </source>
</evidence>
<evidence type="ECO:0000256" key="3">
    <source>
        <dbReference type="ARBA" id="ARBA00022737"/>
    </source>
</evidence>
<evidence type="ECO:0000256" key="5">
    <source>
        <dbReference type="ARBA" id="ARBA00022833"/>
    </source>
</evidence>
<evidence type="ECO:0000259" key="10">
    <source>
        <dbReference type="PROSITE" id="PS50157"/>
    </source>
</evidence>
<dbReference type="SMART" id="SM00355">
    <property type="entry name" value="ZnF_C2H2"/>
    <property type="match status" value="5"/>
</dbReference>
<dbReference type="InterPro" id="IPR050589">
    <property type="entry name" value="Ikaros_C2H2-ZF"/>
</dbReference>
<keyword evidence="7" id="KW-0539">Nucleus</keyword>
<dbReference type="PANTHER" id="PTHR24404:SF55">
    <property type="entry name" value="ZINC FINGER PROTEIN PEGASUS"/>
    <property type="match status" value="1"/>
</dbReference>
<dbReference type="Proteomes" id="UP000694865">
    <property type="component" value="Unplaced"/>
</dbReference>
<evidence type="ECO:0000256" key="4">
    <source>
        <dbReference type="ARBA" id="ARBA00022771"/>
    </source>
</evidence>
<dbReference type="Gene3D" id="3.30.160.60">
    <property type="entry name" value="Classic Zinc Finger"/>
    <property type="match status" value="3"/>
</dbReference>
<feature type="region of interest" description="Disordered" evidence="9">
    <location>
        <begin position="313"/>
        <end position="345"/>
    </location>
</feature>
<accession>A0ABM0MAX7</accession>
<keyword evidence="6" id="KW-0238">DNA-binding</keyword>
<keyword evidence="11" id="KW-1185">Reference proteome</keyword>
<protein>
    <submittedName>
        <fullName evidence="12">Zinc finger protein 236-like</fullName>
    </submittedName>
</protein>
<dbReference type="InterPro" id="IPR013087">
    <property type="entry name" value="Znf_C2H2_type"/>
</dbReference>
<keyword evidence="2" id="KW-0479">Metal-binding</keyword>
<keyword evidence="5" id="KW-0862">Zinc</keyword>
<feature type="compositionally biased region" description="Polar residues" evidence="9">
    <location>
        <begin position="30"/>
        <end position="46"/>
    </location>
</feature>
<keyword evidence="3" id="KW-0677">Repeat</keyword>